<dbReference type="EMBL" id="JAULSR010000002">
    <property type="protein sequence ID" value="KAK0628324.1"/>
    <property type="molecule type" value="Genomic_DNA"/>
</dbReference>
<feature type="binding site" evidence="3">
    <location>
        <position position="155"/>
    </location>
    <ligand>
        <name>Mn(2+)</name>
        <dbReference type="ChEBI" id="CHEBI:29035"/>
        <label>1</label>
    </ligand>
</feature>
<feature type="domain" description="Cupin type-1" evidence="6">
    <location>
        <begin position="120"/>
        <end position="253"/>
    </location>
</feature>
<dbReference type="InterPro" id="IPR006045">
    <property type="entry name" value="Cupin_1"/>
</dbReference>
<keyword evidence="1 3" id="KW-0479">Metal-binding</keyword>
<dbReference type="Proteomes" id="UP001174934">
    <property type="component" value="Unassembled WGS sequence"/>
</dbReference>
<comment type="caution">
    <text evidence="7">The sequence shown here is derived from an EMBL/GenBank/DDBJ whole genome shotgun (WGS) entry which is preliminary data.</text>
</comment>
<evidence type="ECO:0000313" key="7">
    <source>
        <dbReference type="EMBL" id="KAK0628324.1"/>
    </source>
</evidence>
<evidence type="ECO:0000313" key="8">
    <source>
        <dbReference type="Proteomes" id="UP001174934"/>
    </source>
</evidence>
<sequence>MRFSAVVLAAALGELALAVPVQDSPRQRLLDGKPLPSKYRSKNAPPYTPGNKDPYDGAVDAIGKHLDPLPYRNGQGASVLGPWNKGRARQSPDLVRPPGTDHGNMPNLRWSFVDSHMRIEEGGWTRQTTVRELPASVELAGVNMRLDEGVIRELHWHKEAEWAYVLEGSVRVTALDYEGGNFIDDLNKGDLWYFPSGVPHSLQGLSPNGSEFLLVFDSGYFSEESTFLLTDWLAHTPRSVIAENFHLAPEVFAHLPASEKYIFQGSNPGSIDDERPKGKHVKTSKYNFTHKMLDQEPKQTSGGKVRIADSRNFPISKTIAAAHLDIEVGALREMHWHPNADEWSFFIRGRARVTVFAAEGTARTFDYMPGDVGIVPRNMGHFIENIGDEPLEVLEIFKADEFRDFSLFQWLGETPRRMVVDTLFKDDKEGGDKFLKEIKDAEKNEITLNPKSEQDDEEMSDEL</sequence>
<evidence type="ECO:0000256" key="2">
    <source>
        <dbReference type="PIRSR" id="PIRSR617774-1"/>
    </source>
</evidence>
<evidence type="ECO:0000256" key="1">
    <source>
        <dbReference type="ARBA" id="ARBA00022723"/>
    </source>
</evidence>
<dbReference type="SMART" id="SM00835">
    <property type="entry name" value="Cupin_1"/>
    <property type="match status" value="2"/>
</dbReference>
<feature type="region of interest" description="Disordered" evidence="4">
    <location>
        <begin position="77"/>
        <end position="106"/>
    </location>
</feature>
<feature type="binding site" evidence="3">
    <location>
        <position position="157"/>
    </location>
    <ligand>
        <name>Mn(2+)</name>
        <dbReference type="ChEBI" id="CHEBI:29035"/>
        <label>1</label>
    </ligand>
</feature>
<dbReference type="InterPro" id="IPR051610">
    <property type="entry name" value="GPI/OXD"/>
</dbReference>
<evidence type="ECO:0000256" key="4">
    <source>
        <dbReference type="SAM" id="MobiDB-lite"/>
    </source>
</evidence>
<dbReference type="GO" id="GO:0033609">
    <property type="term" value="P:oxalate metabolic process"/>
    <property type="evidence" value="ECO:0007669"/>
    <property type="project" value="InterPro"/>
</dbReference>
<proteinExistence type="predicted"/>
<dbReference type="PANTHER" id="PTHR35848">
    <property type="entry name" value="OXALATE-BINDING PROTEIN"/>
    <property type="match status" value="1"/>
</dbReference>
<evidence type="ECO:0000259" key="6">
    <source>
        <dbReference type="SMART" id="SM00835"/>
    </source>
</evidence>
<feature type="binding site" evidence="3">
    <location>
        <position position="335"/>
    </location>
    <ligand>
        <name>Mn(2+)</name>
        <dbReference type="ChEBI" id="CHEBI:29035"/>
        <label>2</label>
    </ligand>
</feature>
<accession>A0AA40C8C1</accession>
<feature type="binding site" evidence="3">
    <location>
        <position position="200"/>
    </location>
    <ligand>
        <name>Mn(2+)</name>
        <dbReference type="ChEBI" id="CHEBI:29035"/>
        <label>1</label>
    </ligand>
</feature>
<keyword evidence="3" id="KW-0464">Manganese</keyword>
<feature type="binding site" evidence="3">
    <location>
        <position position="342"/>
    </location>
    <ligand>
        <name>Mn(2+)</name>
        <dbReference type="ChEBI" id="CHEBI:29035"/>
        <label>2</label>
    </ligand>
</feature>
<feature type="region of interest" description="Disordered" evidence="4">
    <location>
        <begin position="27"/>
        <end position="57"/>
    </location>
</feature>
<comment type="cofactor">
    <cofactor evidence="3">
        <name>Mn(2+)</name>
        <dbReference type="ChEBI" id="CHEBI:29035"/>
    </cofactor>
    <text evidence="3">Binds 2 manganese ions per subunit.</text>
</comment>
<feature type="binding site" evidence="3">
    <location>
        <position position="161"/>
    </location>
    <ligand>
        <name>Mn(2+)</name>
        <dbReference type="ChEBI" id="CHEBI:29035"/>
        <label>1</label>
    </ligand>
</feature>
<dbReference type="GO" id="GO:0046872">
    <property type="term" value="F:metal ion binding"/>
    <property type="evidence" value="ECO:0007669"/>
    <property type="project" value="UniProtKB-KW"/>
</dbReference>
<feature type="binding site" evidence="3">
    <location>
        <position position="337"/>
    </location>
    <ligand>
        <name>Mn(2+)</name>
        <dbReference type="ChEBI" id="CHEBI:29035"/>
        <label>2</label>
    </ligand>
</feature>
<feature type="active site" description="Proton donor" evidence="2">
    <location>
        <position position="395"/>
    </location>
</feature>
<feature type="chain" id="PRO_5041466326" evidence="5">
    <location>
        <begin position="19"/>
        <end position="463"/>
    </location>
</feature>
<dbReference type="CDD" id="cd20304">
    <property type="entry name" value="cupin_OxDC_N"/>
    <property type="match status" value="1"/>
</dbReference>
<dbReference type="Pfam" id="PF00190">
    <property type="entry name" value="Cupin_1"/>
    <property type="match status" value="2"/>
</dbReference>
<protein>
    <submittedName>
        <fullName evidence="7">Oxalate decarboxylase oxdC</fullName>
    </submittedName>
</protein>
<organism evidence="7 8">
    <name type="scientific">Bombardia bombarda</name>
    <dbReference type="NCBI Taxonomy" id="252184"/>
    <lineage>
        <taxon>Eukaryota</taxon>
        <taxon>Fungi</taxon>
        <taxon>Dikarya</taxon>
        <taxon>Ascomycota</taxon>
        <taxon>Pezizomycotina</taxon>
        <taxon>Sordariomycetes</taxon>
        <taxon>Sordariomycetidae</taxon>
        <taxon>Sordariales</taxon>
        <taxon>Lasiosphaeriaceae</taxon>
        <taxon>Bombardia</taxon>
    </lineage>
</organism>
<dbReference type="CDD" id="cd20305">
    <property type="entry name" value="cupin_OxDC_C"/>
    <property type="match status" value="1"/>
</dbReference>
<name>A0AA40C8C1_9PEZI</name>
<reference evidence="7" key="1">
    <citation type="submission" date="2023-06" db="EMBL/GenBank/DDBJ databases">
        <title>Genome-scale phylogeny and comparative genomics of the fungal order Sordariales.</title>
        <authorList>
            <consortium name="Lawrence Berkeley National Laboratory"/>
            <person name="Hensen N."/>
            <person name="Bonometti L."/>
            <person name="Westerberg I."/>
            <person name="Brannstrom I.O."/>
            <person name="Guillou S."/>
            <person name="Cros-Aarteil S."/>
            <person name="Calhoun S."/>
            <person name="Haridas S."/>
            <person name="Kuo A."/>
            <person name="Mondo S."/>
            <person name="Pangilinan J."/>
            <person name="Riley R."/>
            <person name="LaButti K."/>
            <person name="Andreopoulos B."/>
            <person name="Lipzen A."/>
            <person name="Chen C."/>
            <person name="Yanf M."/>
            <person name="Daum C."/>
            <person name="Ng V."/>
            <person name="Clum A."/>
            <person name="Steindorff A."/>
            <person name="Ohm R."/>
            <person name="Martin F."/>
            <person name="Silar P."/>
            <person name="Natvig D."/>
            <person name="Lalanne C."/>
            <person name="Gautier V."/>
            <person name="Ament-velasquez S.L."/>
            <person name="Kruys A."/>
            <person name="Hutchinson M.I."/>
            <person name="Powell A.J."/>
            <person name="Barry K."/>
            <person name="Miller A.N."/>
            <person name="Grigoriev I.V."/>
            <person name="Debuchy R."/>
            <person name="Gladieux P."/>
            <person name="Thoren M.H."/>
            <person name="Johannesson H."/>
        </authorList>
    </citation>
    <scope>NUCLEOTIDE SEQUENCE</scope>
    <source>
        <strain evidence="7">SMH3391-2</strain>
    </source>
</reference>
<evidence type="ECO:0000256" key="5">
    <source>
        <dbReference type="SAM" id="SignalP"/>
    </source>
</evidence>
<dbReference type="NCBIfam" id="TIGR03404">
    <property type="entry name" value="bicupin_oxalic"/>
    <property type="match status" value="1"/>
</dbReference>
<dbReference type="PANTHER" id="PTHR35848:SF9">
    <property type="entry name" value="SLL1358 PROTEIN"/>
    <property type="match status" value="1"/>
</dbReference>
<dbReference type="InterPro" id="IPR017774">
    <property type="entry name" value="Bicupin_oxalate_deCO2ase/Oxase"/>
</dbReference>
<evidence type="ECO:0000256" key="3">
    <source>
        <dbReference type="PIRSR" id="PIRSR617774-2"/>
    </source>
</evidence>
<keyword evidence="5" id="KW-0732">Signal</keyword>
<dbReference type="InterPro" id="IPR011051">
    <property type="entry name" value="RmlC_Cupin_sf"/>
</dbReference>
<dbReference type="AlphaFoldDB" id="A0AA40C8C1"/>
<gene>
    <name evidence="7" type="ORF">B0T17DRAFT_505010</name>
</gene>
<dbReference type="SUPFAM" id="SSF51182">
    <property type="entry name" value="RmlC-like cupins"/>
    <property type="match status" value="1"/>
</dbReference>
<feature type="domain" description="Cupin type-1" evidence="6">
    <location>
        <begin position="290"/>
        <end position="431"/>
    </location>
</feature>
<feature type="binding site" evidence="3">
    <location>
        <position position="381"/>
    </location>
    <ligand>
        <name>Mn(2+)</name>
        <dbReference type="ChEBI" id="CHEBI:29035"/>
        <label>2</label>
    </ligand>
</feature>
<dbReference type="Gene3D" id="2.60.120.10">
    <property type="entry name" value="Jelly Rolls"/>
    <property type="match status" value="2"/>
</dbReference>
<feature type="signal peptide" evidence="5">
    <location>
        <begin position="1"/>
        <end position="18"/>
    </location>
</feature>
<keyword evidence="8" id="KW-1185">Reference proteome</keyword>
<dbReference type="InterPro" id="IPR014710">
    <property type="entry name" value="RmlC-like_jellyroll"/>
</dbReference>